<dbReference type="PANTHER" id="PTHR24652">
    <property type="entry name" value="LOW-DENSITY LIPOPROTEIN RECEPTOR CLASS A DOMAIN-CONTAINING PROTEIN 2"/>
    <property type="match status" value="1"/>
</dbReference>
<reference evidence="4" key="1">
    <citation type="journal article" date="2019" name="bioRxiv">
        <title>The Genome of the Zebra Mussel, Dreissena polymorpha: A Resource for Invasive Species Research.</title>
        <authorList>
            <person name="McCartney M.A."/>
            <person name="Auch B."/>
            <person name="Kono T."/>
            <person name="Mallez S."/>
            <person name="Zhang Y."/>
            <person name="Obille A."/>
            <person name="Becker A."/>
            <person name="Abrahante J.E."/>
            <person name="Garbe J."/>
            <person name="Badalamenti J.P."/>
            <person name="Herman A."/>
            <person name="Mangelson H."/>
            <person name="Liachko I."/>
            <person name="Sullivan S."/>
            <person name="Sone E.D."/>
            <person name="Koren S."/>
            <person name="Silverstein K.A.T."/>
            <person name="Beckman K.B."/>
            <person name="Gohl D.M."/>
        </authorList>
    </citation>
    <scope>NUCLEOTIDE SEQUENCE</scope>
    <source>
        <strain evidence="4">Duluth1</strain>
        <tissue evidence="4">Whole animal</tissue>
    </source>
</reference>
<feature type="domain" description="CUB" evidence="3">
    <location>
        <begin position="50"/>
        <end position="135"/>
    </location>
</feature>
<feature type="transmembrane region" description="Helical" evidence="2">
    <location>
        <begin position="191"/>
        <end position="212"/>
    </location>
</feature>
<dbReference type="Pfam" id="PF00431">
    <property type="entry name" value="CUB"/>
    <property type="match status" value="1"/>
</dbReference>
<evidence type="ECO:0000259" key="3">
    <source>
        <dbReference type="Pfam" id="PF00431"/>
    </source>
</evidence>
<dbReference type="InterPro" id="IPR002172">
    <property type="entry name" value="LDrepeatLR_classA_rpt"/>
</dbReference>
<dbReference type="SUPFAM" id="SSF49854">
    <property type="entry name" value="Spermadhesin, CUB domain"/>
    <property type="match status" value="1"/>
</dbReference>
<protein>
    <recommendedName>
        <fullName evidence="3">CUB domain-containing protein</fullName>
    </recommendedName>
</protein>
<evidence type="ECO:0000256" key="1">
    <source>
        <dbReference type="ARBA" id="ARBA00023157"/>
    </source>
</evidence>
<dbReference type="Gene3D" id="2.60.120.290">
    <property type="entry name" value="Spermadhesin, CUB domain"/>
    <property type="match status" value="1"/>
</dbReference>
<name>A0A9D4E1U2_DREPO</name>
<dbReference type="InterPro" id="IPR000859">
    <property type="entry name" value="CUB_dom"/>
</dbReference>
<keyword evidence="2" id="KW-0812">Transmembrane</keyword>
<evidence type="ECO:0000313" key="4">
    <source>
        <dbReference type="EMBL" id="KAH3771223.1"/>
    </source>
</evidence>
<dbReference type="AlphaFoldDB" id="A0A9D4E1U2"/>
<sequence length="354" mass="39060">MEVSQLSALFSIYVCLMRFERTHGISYKNMDDYCGSRISMDGDNQLSLYFSDDDECEVTIATTSQFPNMMLYFERFSVGCIYGTVTIRNKYGEPSSGLPESLCGYVSSSKVYTHNGDVKIKYVSKNGWTYASFSLIATLYSDSSTCGRWDHVCANGRCIDQDLKCNGYNSCGDNSGCSDDNNESSVSGVSIGVGISVGVIVLVIATVTIICCRRRSIGIPTQQPQPTAPGMQVVYAVHANSGQLNQRFSHGLYGIHMQQTAANNLPTTPLYDHLPPPYDPTWAPKDMKPDCQNELVSDQNVLTRIEKATGSDKPNMHEEGYIYDNVAADCSDDHYSTLDDIGANVNQHREYAPQ</sequence>
<keyword evidence="5" id="KW-1185">Reference proteome</keyword>
<dbReference type="InterPro" id="IPR035914">
    <property type="entry name" value="Sperma_CUB_dom_sf"/>
</dbReference>
<evidence type="ECO:0000256" key="2">
    <source>
        <dbReference type="SAM" id="Phobius"/>
    </source>
</evidence>
<keyword evidence="1" id="KW-1015">Disulfide bond</keyword>
<dbReference type="Proteomes" id="UP000828390">
    <property type="component" value="Unassembled WGS sequence"/>
</dbReference>
<dbReference type="EMBL" id="JAIWYP010000009">
    <property type="protein sequence ID" value="KAH3771223.1"/>
    <property type="molecule type" value="Genomic_DNA"/>
</dbReference>
<dbReference type="InterPro" id="IPR036055">
    <property type="entry name" value="LDL_receptor-like_sf"/>
</dbReference>
<keyword evidence="2" id="KW-0472">Membrane</keyword>
<dbReference type="PANTHER" id="PTHR24652:SF69">
    <property type="entry name" value="CUB DOMAIN-CONTAINING PROTEIN"/>
    <property type="match status" value="1"/>
</dbReference>
<keyword evidence="2" id="KW-1133">Transmembrane helix</keyword>
<accession>A0A9D4E1U2</accession>
<dbReference type="SUPFAM" id="SSF57424">
    <property type="entry name" value="LDL receptor-like module"/>
    <property type="match status" value="1"/>
</dbReference>
<reference evidence="4" key="2">
    <citation type="submission" date="2020-11" db="EMBL/GenBank/DDBJ databases">
        <authorList>
            <person name="McCartney M.A."/>
            <person name="Auch B."/>
            <person name="Kono T."/>
            <person name="Mallez S."/>
            <person name="Becker A."/>
            <person name="Gohl D.M."/>
            <person name="Silverstein K.A.T."/>
            <person name="Koren S."/>
            <person name="Bechman K.B."/>
            <person name="Herman A."/>
            <person name="Abrahante J.E."/>
            <person name="Garbe J."/>
        </authorList>
    </citation>
    <scope>NUCLEOTIDE SEQUENCE</scope>
    <source>
        <strain evidence="4">Duluth1</strain>
        <tissue evidence="4">Whole animal</tissue>
    </source>
</reference>
<gene>
    <name evidence="4" type="ORF">DPMN_172532</name>
</gene>
<evidence type="ECO:0000313" key="5">
    <source>
        <dbReference type="Proteomes" id="UP000828390"/>
    </source>
</evidence>
<dbReference type="CDD" id="cd00112">
    <property type="entry name" value="LDLa"/>
    <property type="match status" value="1"/>
</dbReference>
<dbReference type="InterPro" id="IPR042333">
    <property type="entry name" value="LRAD2/Mig-13-like"/>
</dbReference>
<comment type="caution">
    <text evidence="4">The sequence shown here is derived from an EMBL/GenBank/DDBJ whole genome shotgun (WGS) entry which is preliminary data.</text>
</comment>
<dbReference type="OrthoDB" id="6119891at2759"/>
<proteinExistence type="predicted"/>
<organism evidence="4 5">
    <name type="scientific">Dreissena polymorpha</name>
    <name type="common">Zebra mussel</name>
    <name type="synonym">Mytilus polymorpha</name>
    <dbReference type="NCBI Taxonomy" id="45954"/>
    <lineage>
        <taxon>Eukaryota</taxon>
        <taxon>Metazoa</taxon>
        <taxon>Spiralia</taxon>
        <taxon>Lophotrochozoa</taxon>
        <taxon>Mollusca</taxon>
        <taxon>Bivalvia</taxon>
        <taxon>Autobranchia</taxon>
        <taxon>Heteroconchia</taxon>
        <taxon>Euheterodonta</taxon>
        <taxon>Imparidentia</taxon>
        <taxon>Neoheterodontei</taxon>
        <taxon>Myida</taxon>
        <taxon>Dreissenoidea</taxon>
        <taxon>Dreissenidae</taxon>
        <taxon>Dreissena</taxon>
    </lineage>
</organism>